<proteinExistence type="predicted"/>
<feature type="compositionally biased region" description="Basic and acidic residues" evidence="1">
    <location>
        <begin position="272"/>
        <end position="281"/>
    </location>
</feature>
<feature type="region of interest" description="Disordered" evidence="1">
    <location>
        <begin position="157"/>
        <end position="210"/>
    </location>
</feature>
<dbReference type="RefSeq" id="XP_006811615.1">
    <property type="nucleotide sequence ID" value="XM_006811552.1"/>
</dbReference>
<feature type="compositionally biased region" description="Basic residues" evidence="1">
    <location>
        <begin position="282"/>
        <end position="292"/>
    </location>
</feature>
<dbReference type="InterPro" id="IPR013240">
    <property type="entry name" value="DNA-dir_RNA_pol1_su_RPA34"/>
</dbReference>
<name>A0ABM0LV24_SACKO</name>
<dbReference type="Proteomes" id="UP000694865">
    <property type="component" value="Unplaced"/>
</dbReference>
<evidence type="ECO:0000256" key="1">
    <source>
        <dbReference type="SAM" id="MobiDB-lite"/>
    </source>
</evidence>
<gene>
    <name evidence="3" type="primary">LOC102806111</name>
</gene>
<reference evidence="3" key="1">
    <citation type="submission" date="2025-08" db="UniProtKB">
        <authorList>
            <consortium name="RefSeq"/>
        </authorList>
    </citation>
    <scope>IDENTIFICATION</scope>
    <source>
        <tissue evidence="3">Testes</tissue>
    </source>
</reference>
<dbReference type="Pfam" id="PF08208">
    <property type="entry name" value="RNA_polI_A34"/>
    <property type="match status" value="1"/>
</dbReference>
<dbReference type="GeneID" id="102806111"/>
<evidence type="ECO:0000313" key="2">
    <source>
        <dbReference type="Proteomes" id="UP000694865"/>
    </source>
</evidence>
<feature type="compositionally biased region" description="Polar residues" evidence="1">
    <location>
        <begin position="197"/>
        <end position="210"/>
    </location>
</feature>
<accession>A0ABM0LV24</accession>
<evidence type="ECO:0000313" key="3">
    <source>
        <dbReference type="RefSeq" id="XP_006811615.1"/>
    </source>
</evidence>
<protein>
    <submittedName>
        <fullName evidence="3">DNA-directed RNA polymerase I subunit RPA34-like</fullName>
    </submittedName>
</protein>
<dbReference type="Gene3D" id="6.20.250.70">
    <property type="match status" value="1"/>
</dbReference>
<feature type="compositionally biased region" description="Basic residues" evidence="1">
    <location>
        <begin position="181"/>
        <end position="192"/>
    </location>
</feature>
<feature type="region of interest" description="Disordered" evidence="1">
    <location>
        <begin position="246"/>
        <end position="292"/>
    </location>
</feature>
<organism evidence="2 3">
    <name type="scientific">Saccoglossus kowalevskii</name>
    <name type="common">Acorn worm</name>
    <dbReference type="NCBI Taxonomy" id="10224"/>
    <lineage>
        <taxon>Eukaryota</taxon>
        <taxon>Metazoa</taxon>
        <taxon>Hemichordata</taxon>
        <taxon>Enteropneusta</taxon>
        <taxon>Harrimaniidae</taxon>
        <taxon>Saccoglossus</taxon>
    </lineage>
</organism>
<keyword evidence="2" id="KW-1185">Reference proteome</keyword>
<sequence length="292" mass="32802">MDHMIEQQTEDKLRYGCPEDFVQVLHKVNPSVCIEDINNDNNEVWLIKAPYNFNPAQLSGQTVVLNGTQKIANDPDSAIDYEVQAVTGNQSKCKNLNLLLPSKKTSTLVPALPIKGQMSILQSVKQPPVDIPSPAVPMYTQLPEGLKVRYTPFGCGPDRNKRLGQSIPVAGNTTEVDKTARERKKKKKKRKSEKYQLESNVPSSNVDSFSPSVEMKEIVSNKQEVMTAESGNAEIEKSIEYTNIKVKTEHGKKRRKHKETDDSDSNVSAKVVKTEDSEISHFSRKKKHKKKK</sequence>